<feature type="transmembrane region" description="Helical" evidence="5">
    <location>
        <begin position="403"/>
        <end position="432"/>
    </location>
</feature>
<dbReference type="EMBL" id="FMVF01000005">
    <property type="protein sequence ID" value="SCY40149.1"/>
    <property type="molecule type" value="Genomic_DNA"/>
</dbReference>
<evidence type="ECO:0000259" key="6">
    <source>
        <dbReference type="Pfam" id="PF04932"/>
    </source>
</evidence>
<dbReference type="GO" id="GO:0016874">
    <property type="term" value="F:ligase activity"/>
    <property type="evidence" value="ECO:0007669"/>
    <property type="project" value="UniProtKB-KW"/>
</dbReference>
<dbReference type="Proteomes" id="UP000199354">
    <property type="component" value="Unassembled WGS sequence"/>
</dbReference>
<dbReference type="Pfam" id="PF04932">
    <property type="entry name" value="Wzy_C"/>
    <property type="match status" value="1"/>
</dbReference>
<feature type="transmembrane region" description="Helical" evidence="5">
    <location>
        <begin position="163"/>
        <end position="182"/>
    </location>
</feature>
<keyword evidence="7" id="KW-0436">Ligase</keyword>
<organism evidence="7 8">
    <name type="scientific">Flavobacterium caeni</name>
    <dbReference type="NCBI Taxonomy" id="490189"/>
    <lineage>
        <taxon>Bacteria</taxon>
        <taxon>Pseudomonadati</taxon>
        <taxon>Bacteroidota</taxon>
        <taxon>Flavobacteriia</taxon>
        <taxon>Flavobacteriales</taxon>
        <taxon>Flavobacteriaceae</taxon>
        <taxon>Flavobacterium</taxon>
    </lineage>
</organism>
<reference evidence="7 8" key="1">
    <citation type="submission" date="2016-10" db="EMBL/GenBank/DDBJ databases">
        <authorList>
            <person name="de Groot N.N."/>
        </authorList>
    </citation>
    <scope>NUCLEOTIDE SEQUENCE [LARGE SCALE GENOMIC DNA]</scope>
    <source>
        <strain evidence="7 8">CGMCC 1.7031</strain>
    </source>
</reference>
<dbReference type="AlphaFoldDB" id="A0A1G5FLK2"/>
<evidence type="ECO:0000313" key="7">
    <source>
        <dbReference type="EMBL" id="SCY40149.1"/>
    </source>
</evidence>
<keyword evidence="4 5" id="KW-0472">Membrane</keyword>
<feature type="transmembrane region" description="Helical" evidence="5">
    <location>
        <begin position="374"/>
        <end position="397"/>
    </location>
</feature>
<evidence type="ECO:0000256" key="4">
    <source>
        <dbReference type="ARBA" id="ARBA00023136"/>
    </source>
</evidence>
<keyword evidence="3 5" id="KW-1133">Transmembrane helix</keyword>
<accession>A0A1G5FLK2</accession>
<evidence type="ECO:0000313" key="8">
    <source>
        <dbReference type="Proteomes" id="UP000199354"/>
    </source>
</evidence>
<comment type="subcellular location">
    <subcellularLocation>
        <location evidence="1">Membrane</location>
        <topology evidence="1">Multi-pass membrane protein</topology>
    </subcellularLocation>
</comment>
<feature type="transmembrane region" description="Helical" evidence="5">
    <location>
        <begin position="202"/>
        <end position="223"/>
    </location>
</feature>
<dbReference type="InterPro" id="IPR051533">
    <property type="entry name" value="WaaL-like"/>
</dbReference>
<dbReference type="PANTHER" id="PTHR37422:SF17">
    <property type="entry name" value="O-ANTIGEN LIGASE"/>
    <property type="match status" value="1"/>
</dbReference>
<dbReference type="OrthoDB" id="1118890at2"/>
<keyword evidence="2 5" id="KW-0812">Transmembrane</keyword>
<feature type="domain" description="O-antigen ligase-related" evidence="6">
    <location>
        <begin position="245"/>
        <end position="384"/>
    </location>
</feature>
<sequence length="451" mass="50474">MLAEKDIKYLYWIAAHVVLGGLIYLLPIVAKIYGVLIFLFGIIYVFKTRNKNHEALFVSAYAVGSEVLLRMTDGNPVYEFSKYAVILFLLMAMYFKGFSRNAVAYWVFLVLLVPGVLISTQVIDFDESLRKSISFNISGPVCLGISALYMYNRKISFEAINDLLALMAMPIITTAVYLIFYTPNIRDVVTGTSSNFETSGGFGPNQVSTMLGMGIFILFVRLVLFSKSKLVLAVNLVVFLGVTYRGLVTFSRGGIMTAIIMILVFLVVVYIKLNNRGRIKLNILIVIFLMILGGLWSYSSVETGGMIEKRYANQDASGRVKESQLSGREDIMKSDLVMFAQNPFFGVGVAKSARIRGDMFGMGKLSHNELTRMLAEHGAMGIMSMLILIVTPLVLYIDNRSNLFVFCFLVFWALTISHAAMRLAAPAFIYALSILKVYRDEENPLHRQQTD</sequence>
<proteinExistence type="predicted"/>
<feature type="transmembrane region" description="Helical" evidence="5">
    <location>
        <begin position="102"/>
        <end position="121"/>
    </location>
</feature>
<evidence type="ECO:0000256" key="3">
    <source>
        <dbReference type="ARBA" id="ARBA00022989"/>
    </source>
</evidence>
<dbReference type="InterPro" id="IPR007016">
    <property type="entry name" value="O-antigen_ligase-rel_domated"/>
</dbReference>
<keyword evidence="8" id="KW-1185">Reference proteome</keyword>
<feature type="transmembrane region" description="Helical" evidence="5">
    <location>
        <begin position="230"/>
        <end position="247"/>
    </location>
</feature>
<feature type="transmembrane region" description="Helical" evidence="5">
    <location>
        <begin position="133"/>
        <end position="151"/>
    </location>
</feature>
<dbReference type="GO" id="GO:0016020">
    <property type="term" value="C:membrane"/>
    <property type="evidence" value="ECO:0007669"/>
    <property type="project" value="UniProtKB-SubCell"/>
</dbReference>
<evidence type="ECO:0000256" key="5">
    <source>
        <dbReference type="SAM" id="Phobius"/>
    </source>
</evidence>
<gene>
    <name evidence="7" type="ORF">SAMN02927903_01333</name>
</gene>
<feature type="transmembrane region" description="Helical" evidence="5">
    <location>
        <begin position="253"/>
        <end position="271"/>
    </location>
</feature>
<dbReference type="STRING" id="490189.SAMN02927903_01333"/>
<evidence type="ECO:0000256" key="2">
    <source>
        <dbReference type="ARBA" id="ARBA00022692"/>
    </source>
</evidence>
<protein>
    <submittedName>
        <fullName evidence="7">O-antigen ligase like membrane protein</fullName>
    </submittedName>
</protein>
<feature type="transmembrane region" description="Helical" evidence="5">
    <location>
        <begin position="283"/>
        <end position="301"/>
    </location>
</feature>
<evidence type="ECO:0000256" key="1">
    <source>
        <dbReference type="ARBA" id="ARBA00004141"/>
    </source>
</evidence>
<name>A0A1G5FLK2_9FLAO</name>
<dbReference type="PANTHER" id="PTHR37422">
    <property type="entry name" value="TEICHURONIC ACID BIOSYNTHESIS PROTEIN TUAE"/>
    <property type="match status" value="1"/>
</dbReference>